<dbReference type="HOGENOM" id="CLU_3236616_0_0_5"/>
<protein>
    <submittedName>
        <fullName evidence="1">Uncharacterized protein</fullName>
    </submittedName>
</protein>
<reference evidence="1 2" key="1">
    <citation type="journal article" date="2009" name="Nucleic Acids Res.">
        <title>Analysis of complete genome sequence of Neorickettsia risticii: causative agent of Potomac horse fever.</title>
        <authorList>
            <person name="Lin M."/>
            <person name="Zhang C."/>
            <person name="Gibson K."/>
            <person name="Rikihisa Y."/>
        </authorList>
    </citation>
    <scope>NUCLEOTIDE SEQUENCE [LARGE SCALE GENOMIC DNA]</scope>
    <source>
        <strain evidence="1 2">Illinois</strain>
    </source>
</reference>
<evidence type="ECO:0000313" key="2">
    <source>
        <dbReference type="Proteomes" id="UP000001627"/>
    </source>
</evidence>
<dbReference type="Proteomes" id="UP000001627">
    <property type="component" value="Chromosome"/>
</dbReference>
<name>C6V4J2_NEORI</name>
<dbReference type="KEGG" id="nri:NRI_0322"/>
<dbReference type="EMBL" id="CP001431">
    <property type="protein sequence ID" value="ACT69299.1"/>
    <property type="molecule type" value="Genomic_DNA"/>
</dbReference>
<accession>C6V4J2</accession>
<evidence type="ECO:0000313" key="1">
    <source>
        <dbReference type="EMBL" id="ACT69299.1"/>
    </source>
</evidence>
<organism evidence="1 2">
    <name type="scientific">Neorickettsia risticii (strain Illinois)</name>
    <dbReference type="NCBI Taxonomy" id="434131"/>
    <lineage>
        <taxon>Bacteria</taxon>
        <taxon>Pseudomonadati</taxon>
        <taxon>Pseudomonadota</taxon>
        <taxon>Alphaproteobacteria</taxon>
        <taxon>Rickettsiales</taxon>
        <taxon>Anaplasmataceae</taxon>
        <taxon>Neorickettsia</taxon>
    </lineage>
</organism>
<gene>
    <name evidence="1" type="ordered locus">NRI_0322</name>
</gene>
<dbReference type="STRING" id="434131.NRI_0322"/>
<sequence>MSKLSSCLTDMELVEVCFCLHSFVVLRESLGLFCGFAKYEYVG</sequence>
<dbReference type="AlphaFoldDB" id="C6V4J2"/>
<keyword evidence="2" id="KW-1185">Reference proteome</keyword>
<proteinExistence type="predicted"/>